<sequence>MGESVPSEHSGNLGAKPFRGESVPPWGGNRFPLSNLEFLALKCDDPVTFRDAVTSQENDKWMASMVEEMKSLNHNRTWELVHLSEEEQIYMRQPEGFTQPGNKHLVCRLKKSLYGLKQSPRQWYKRFDSYMIKICYNRCEYDYCVYVKSLDDGSFIFLLLYVDDMLITAKNMDDVISLKTLLSQEFDMKDLGTVKKILGMEICRDRDSRKLWLSQRGYVEKMLERFAMSSTKLMSSAKPVSTPLANHFKLSSEQCPKTNKEAEDMAKVPYSNAVGWLMYAMVCTHLDLAHVVSQVCKYMSKPGKQHWEAVKWIFRYLKGTVGHEIVFGSQRDNPLVVGYVDSDYAGDLDNRRSTTGYVFTLGGGPICWKSTVQYVVALSTTEAEYMAAIEAAKEALWLTGLVKELGVQQGGVQFHKIRELVASGEVLLQKVHTDENATDMFTKPDICQDGDLLGMAHKYTGKEDRGWSGDFKRVQTREKEYVIEVKVISQLRHRNLVQLIGCCHDRNDFILVYEFMPNGSLDFHLFGRRSPLTWPVSFNVKLGDFGLAKLMDHEVGPKTTGLAGTIGYLAPEYISTGRACKESDVYSFGGFYGKEELLLAVDAKLGKDFDEKQVERLMIVGLWCAHPDFSLRPSIRQAIQVLHMETPMPNLPVKMYVPMYHLSLPSLSSGSEVPLVTYSCMDMGR</sequence>
<evidence type="ECO:0000313" key="6">
    <source>
        <dbReference type="Proteomes" id="UP000436088"/>
    </source>
</evidence>
<keyword evidence="1" id="KW-0547">Nucleotide-binding</keyword>
<evidence type="ECO:0000313" key="5">
    <source>
        <dbReference type="EMBL" id="KAE8654354.1"/>
    </source>
</evidence>
<evidence type="ECO:0000256" key="2">
    <source>
        <dbReference type="ARBA" id="ARBA00022840"/>
    </source>
</evidence>
<dbReference type="InterPro" id="IPR000719">
    <property type="entry name" value="Prot_kinase_dom"/>
</dbReference>
<protein>
    <submittedName>
        <fullName evidence="5">Retrovirus-related Pol polyprotein from transposon TNT 1-94</fullName>
    </submittedName>
</protein>
<dbReference type="Proteomes" id="UP000436088">
    <property type="component" value="Unassembled WGS sequence"/>
</dbReference>
<dbReference type="InterPro" id="IPR013103">
    <property type="entry name" value="RVT_2"/>
</dbReference>
<dbReference type="PROSITE" id="PS50011">
    <property type="entry name" value="PROTEIN_KINASE_DOM"/>
    <property type="match status" value="1"/>
</dbReference>
<feature type="region of interest" description="Disordered" evidence="3">
    <location>
        <begin position="1"/>
        <end position="21"/>
    </location>
</feature>
<evidence type="ECO:0000259" key="4">
    <source>
        <dbReference type="PROSITE" id="PS50011"/>
    </source>
</evidence>
<accession>A0A6A2XKJ1</accession>
<dbReference type="CDD" id="cd09272">
    <property type="entry name" value="RNase_HI_RT_Ty1"/>
    <property type="match status" value="1"/>
</dbReference>
<dbReference type="InterPro" id="IPR043502">
    <property type="entry name" value="DNA/RNA_pol_sf"/>
</dbReference>
<dbReference type="AlphaFoldDB" id="A0A6A2XKJ1"/>
<proteinExistence type="predicted"/>
<reference evidence="5" key="1">
    <citation type="submission" date="2019-09" db="EMBL/GenBank/DDBJ databases">
        <title>Draft genome information of white flower Hibiscus syriacus.</title>
        <authorList>
            <person name="Kim Y.-M."/>
        </authorList>
    </citation>
    <scope>NUCLEOTIDE SEQUENCE [LARGE SCALE GENOMIC DNA]</scope>
    <source>
        <strain evidence="5">YM2019G1</strain>
    </source>
</reference>
<dbReference type="InterPro" id="IPR011009">
    <property type="entry name" value="Kinase-like_dom_sf"/>
</dbReference>
<keyword evidence="2" id="KW-0067">ATP-binding</keyword>
<dbReference type="SUPFAM" id="SSF56672">
    <property type="entry name" value="DNA/RNA polymerases"/>
    <property type="match status" value="1"/>
</dbReference>
<evidence type="ECO:0000256" key="1">
    <source>
        <dbReference type="ARBA" id="ARBA00022741"/>
    </source>
</evidence>
<dbReference type="Pfam" id="PF07714">
    <property type="entry name" value="PK_Tyr_Ser-Thr"/>
    <property type="match status" value="2"/>
</dbReference>
<dbReference type="GO" id="GO:0051707">
    <property type="term" value="P:response to other organism"/>
    <property type="evidence" value="ECO:0007669"/>
    <property type="project" value="UniProtKB-ARBA"/>
</dbReference>
<gene>
    <name evidence="5" type="ORF">F3Y22_tig00117048pilonHSYRG00073</name>
</gene>
<keyword evidence="6" id="KW-1185">Reference proteome</keyword>
<dbReference type="Pfam" id="PF07727">
    <property type="entry name" value="RVT_2"/>
    <property type="match status" value="1"/>
</dbReference>
<organism evidence="5 6">
    <name type="scientific">Hibiscus syriacus</name>
    <name type="common">Rose of Sharon</name>
    <dbReference type="NCBI Taxonomy" id="106335"/>
    <lineage>
        <taxon>Eukaryota</taxon>
        <taxon>Viridiplantae</taxon>
        <taxon>Streptophyta</taxon>
        <taxon>Embryophyta</taxon>
        <taxon>Tracheophyta</taxon>
        <taxon>Spermatophyta</taxon>
        <taxon>Magnoliopsida</taxon>
        <taxon>eudicotyledons</taxon>
        <taxon>Gunneridae</taxon>
        <taxon>Pentapetalae</taxon>
        <taxon>rosids</taxon>
        <taxon>malvids</taxon>
        <taxon>Malvales</taxon>
        <taxon>Malvaceae</taxon>
        <taxon>Malvoideae</taxon>
        <taxon>Hibiscus</taxon>
    </lineage>
</organism>
<dbReference type="EMBL" id="VEPZ02001787">
    <property type="protein sequence ID" value="KAE8654354.1"/>
    <property type="molecule type" value="Genomic_DNA"/>
</dbReference>
<dbReference type="PANTHER" id="PTHR27007">
    <property type="match status" value="1"/>
</dbReference>
<comment type="caution">
    <text evidence="5">The sequence shown here is derived from an EMBL/GenBank/DDBJ whole genome shotgun (WGS) entry which is preliminary data.</text>
</comment>
<dbReference type="GO" id="GO:0004672">
    <property type="term" value="F:protein kinase activity"/>
    <property type="evidence" value="ECO:0007669"/>
    <property type="project" value="InterPro"/>
</dbReference>
<dbReference type="InterPro" id="IPR001245">
    <property type="entry name" value="Ser-Thr/Tyr_kinase_cat_dom"/>
</dbReference>
<name>A0A6A2XKJ1_HIBSY</name>
<dbReference type="InterPro" id="IPR050528">
    <property type="entry name" value="L-type_Lectin-RKs"/>
</dbReference>
<dbReference type="Gene3D" id="1.10.510.10">
    <property type="entry name" value="Transferase(Phosphotransferase) domain 1"/>
    <property type="match status" value="2"/>
</dbReference>
<dbReference type="GO" id="GO:0005524">
    <property type="term" value="F:ATP binding"/>
    <property type="evidence" value="ECO:0007669"/>
    <property type="project" value="UniProtKB-KW"/>
</dbReference>
<evidence type="ECO:0000256" key="3">
    <source>
        <dbReference type="SAM" id="MobiDB-lite"/>
    </source>
</evidence>
<feature type="domain" description="Protein kinase" evidence="4">
    <location>
        <begin position="355"/>
        <end position="664"/>
    </location>
</feature>
<dbReference type="SUPFAM" id="SSF56112">
    <property type="entry name" value="Protein kinase-like (PK-like)"/>
    <property type="match status" value="1"/>
</dbReference>